<protein>
    <recommendedName>
        <fullName evidence="3">YHYH domain-containing protein</fullName>
    </recommendedName>
</protein>
<feature type="region of interest" description="Disordered" evidence="1">
    <location>
        <begin position="25"/>
        <end position="48"/>
    </location>
</feature>
<gene>
    <name evidence="4" type="ORF">NIES267_21240</name>
</gene>
<feature type="compositionally biased region" description="Polar residues" evidence="1">
    <location>
        <begin position="25"/>
        <end position="36"/>
    </location>
</feature>
<dbReference type="OrthoDB" id="9796530at2"/>
<dbReference type="PROSITE" id="PS51257">
    <property type="entry name" value="PROKAR_LIPOPROTEIN"/>
    <property type="match status" value="1"/>
</dbReference>
<keyword evidence="2" id="KW-0732">Signal</keyword>
<evidence type="ECO:0000259" key="3">
    <source>
        <dbReference type="Pfam" id="PF14240"/>
    </source>
</evidence>
<dbReference type="Pfam" id="PF14240">
    <property type="entry name" value="YHYH"/>
    <property type="match status" value="1"/>
</dbReference>
<feature type="chain" id="PRO_5012893527" description="YHYH domain-containing protein" evidence="2">
    <location>
        <begin position="22"/>
        <end position="364"/>
    </location>
</feature>
<sequence>MHKRFSIVIITAFLAAGLSLSCTKQSPSANSTNTIEISEEEREKKAKTAPTKYKTLGMTFLENALVKDIAVKNCTLADGTQTTCKSITVSGYPSNYEAGPFCPRTTADSKETTGIWLDGENIYDLDGEFIKKLPEIYNDEKFVLYDSSGNVNVTDTQEEFDGAAKPQVEEKYKYNCVEGKIEWLEGGSPVQTTVEIPDKPVKASTATNIGRKNKVGITINGVVIDSPAPVQAILSAYTIAAFDDCGGHINPVIGYHQHGINGCFGVESKVDGETKLIGYAMDGFPIHNAYEETNQAPELDECGGHEVEGIGYHYHANKAAKNSVISCFHGTLVQGQQDERGGRPDRPPQGKRPPRPGKGIGNRE</sequence>
<accession>A0A1Z4LN26</accession>
<evidence type="ECO:0000313" key="5">
    <source>
        <dbReference type="Proteomes" id="UP000218418"/>
    </source>
</evidence>
<dbReference type="Proteomes" id="UP000218418">
    <property type="component" value="Chromosome"/>
</dbReference>
<feature type="domain" description="YHYH" evidence="3">
    <location>
        <begin position="194"/>
        <end position="293"/>
    </location>
</feature>
<feature type="signal peptide" evidence="2">
    <location>
        <begin position="1"/>
        <end position="21"/>
    </location>
</feature>
<keyword evidence="5" id="KW-1185">Reference proteome</keyword>
<evidence type="ECO:0000313" key="4">
    <source>
        <dbReference type="EMBL" id="BAY82640.1"/>
    </source>
</evidence>
<reference evidence="4 5" key="1">
    <citation type="submission" date="2017-06" db="EMBL/GenBank/DDBJ databases">
        <title>Genome sequencing of cyanobaciteial culture collection at National Institute for Environmental Studies (NIES).</title>
        <authorList>
            <person name="Hirose Y."/>
            <person name="Shimura Y."/>
            <person name="Fujisawa T."/>
            <person name="Nakamura Y."/>
            <person name="Kawachi M."/>
        </authorList>
    </citation>
    <scope>NUCLEOTIDE SEQUENCE [LARGE SCALE GENOMIC DNA]</scope>
    <source>
        <strain evidence="4 5">NIES-267</strain>
    </source>
</reference>
<dbReference type="AlphaFoldDB" id="A0A1Z4LN26"/>
<dbReference type="EMBL" id="AP018227">
    <property type="protein sequence ID" value="BAY82640.1"/>
    <property type="molecule type" value="Genomic_DNA"/>
</dbReference>
<name>A0A1Z4LN26_9CYAN</name>
<feature type="region of interest" description="Disordered" evidence="1">
    <location>
        <begin position="334"/>
        <end position="364"/>
    </location>
</feature>
<dbReference type="InterPro" id="IPR025924">
    <property type="entry name" value="YHYH_dom"/>
</dbReference>
<proteinExistence type="predicted"/>
<evidence type="ECO:0000256" key="1">
    <source>
        <dbReference type="SAM" id="MobiDB-lite"/>
    </source>
</evidence>
<organism evidence="4 5">
    <name type="scientific">Calothrix parasitica NIES-267</name>
    <dbReference type="NCBI Taxonomy" id="1973488"/>
    <lineage>
        <taxon>Bacteria</taxon>
        <taxon>Bacillati</taxon>
        <taxon>Cyanobacteriota</taxon>
        <taxon>Cyanophyceae</taxon>
        <taxon>Nostocales</taxon>
        <taxon>Calotrichaceae</taxon>
        <taxon>Calothrix</taxon>
    </lineage>
</organism>
<evidence type="ECO:0000256" key="2">
    <source>
        <dbReference type="SAM" id="SignalP"/>
    </source>
</evidence>
<feature type="compositionally biased region" description="Basic and acidic residues" evidence="1">
    <location>
        <begin position="337"/>
        <end position="348"/>
    </location>
</feature>